<proteinExistence type="predicted"/>
<sequence>MQYGIALRDFGMYPEAYEKLKTANEAYPNSPQIEHAFAQLKIIIALQSESSTEAFRLFGEAEEILSRLDGGKVKVIDGYPLVALSEGHIAIAGSF</sequence>
<dbReference type="EMBL" id="JAGETM010000031">
    <property type="protein sequence ID" value="MBO1997649.1"/>
    <property type="molecule type" value="Genomic_DNA"/>
</dbReference>
<comment type="caution">
    <text evidence="1">The sequence shown here is derived from an EMBL/GenBank/DDBJ whole genome shotgun (WGS) entry which is preliminary data.</text>
</comment>
<dbReference type="EMBL" id="JAGETN010000023">
    <property type="protein sequence ID" value="MBO2025699.1"/>
    <property type="molecule type" value="Genomic_DNA"/>
</dbReference>
<dbReference type="Proteomes" id="UP000664267">
    <property type="component" value="Unassembled WGS sequence"/>
</dbReference>
<evidence type="ECO:0008006" key="4">
    <source>
        <dbReference type="Google" id="ProtNLM"/>
    </source>
</evidence>
<accession>A0A939NSF0</accession>
<evidence type="ECO:0000313" key="3">
    <source>
        <dbReference type="Proteomes" id="UP000664002"/>
    </source>
</evidence>
<protein>
    <recommendedName>
        <fullName evidence="4">Tetratricopeptide repeat protein</fullName>
    </recommendedName>
</protein>
<gene>
    <name evidence="1" type="ORF">J4730_20325</name>
    <name evidence="2" type="ORF">J4733_15790</name>
</gene>
<dbReference type="AlphaFoldDB" id="A0A939NSF0"/>
<reference evidence="1" key="1">
    <citation type="submission" date="2021-03" db="EMBL/GenBank/DDBJ databases">
        <title>Molecular epidemiology and mechanisms of colistin and carbapenem resistance in Enterobacteriaceae from clinical isolates, the environment and porcine samples in Pretoria, South Africa.</title>
        <authorList>
            <person name="Bogoshi D."/>
            <person name="Mbelle N.M."/>
            <person name="Naidoo V."/>
            <person name="Osei Sekyere J."/>
        </authorList>
    </citation>
    <scope>NUCLEOTIDE SEQUENCE</scope>
    <source>
        <strain evidence="1">C027</strain>
        <strain evidence="2">C029</strain>
    </source>
</reference>
<name>A0A939NSF0_KLEPN</name>
<organism evidence="1 3">
    <name type="scientific">Klebsiella pneumoniae</name>
    <dbReference type="NCBI Taxonomy" id="573"/>
    <lineage>
        <taxon>Bacteria</taxon>
        <taxon>Pseudomonadati</taxon>
        <taxon>Pseudomonadota</taxon>
        <taxon>Gammaproteobacteria</taxon>
        <taxon>Enterobacterales</taxon>
        <taxon>Enterobacteriaceae</taxon>
        <taxon>Klebsiella/Raoultella group</taxon>
        <taxon>Klebsiella</taxon>
        <taxon>Klebsiella pneumoniae complex</taxon>
    </lineage>
</organism>
<dbReference type="Proteomes" id="UP000664002">
    <property type="component" value="Unassembled WGS sequence"/>
</dbReference>
<evidence type="ECO:0000313" key="2">
    <source>
        <dbReference type="EMBL" id="MBO2025699.1"/>
    </source>
</evidence>
<evidence type="ECO:0000313" key="1">
    <source>
        <dbReference type="EMBL" id="MBO1997649.1"/>
    </source>
</evidence>